<dbReference type="GO" id="GO:0003676">
    <property type="term" value="F:nucleic acid binding"/>
    <property type="evidence" value="ECO:0007669"/>
    <property type="project" value="InterPro"/>
</dbReference>
<proteinExistence type="predicted"/>
<dbReference type="EMBL" id="QKWP01002478">
    <property type="protein sequence ID" value="RIB03206.1"/>
    <property type="molecule type" value="Genomic_DNA"/>
</dbReference>
<dbReference type="GO" id="GO:0004523">
    <property type="term" value="F:RNA-DNA hybrid ribonuclease activity"/>
    <property type="evidence" value="ECO:0007669"/>
    <property type="project" value="InterPro"/>
</dbReference>
<dbReference type="Gene3D" id="3.30.420.10">
    <property type="entry name" value="Ribonuclease H-like superfamily/Ribonuclease H"/>
    <property type="match status" value="1"/>
</dbReference>
<dbReference type="Proteomes" id="UP000266673">
    <property type="component" value="Unassembled WGS sequence"/>
</dbReference>
<dbReference type="SUPFAM" id="SSF53098">
    <property type="entry name" value="Ribonuclease H-like"/>
    <property type="match status" value="1"/>
</dbReference>
<evidence type="ECO:0000256" key="1">
    <source>
        <dbReference type="SAM" id="MobiDB-lite"/>
    </source>
</evidence>
<dbReference type="OrthoDB" id="10044727at2759"/>
<keyword evidence="4" id="KW-1185">Reference proteome</keyword>
<dbReference type="InterPro" id="IPR012337">
    <property type="entry name" value="RNaseH-like_sf"/>
</dbReference>
<dbReference type="Pfam" id="PF00075">
    <property type="entry name" value="RNase_H"/>
    <property type="match status" value="1"/>
</dbReference>
<accession>A0A397U7V8</accession>
<protein>
    <recommendedName>
        <fullName evidence="2">RNase H type-1 domain-containing protein</fullName>
    </recommendedName>
</protein>
<dbReference type="PANTHER" id="PTHR35871:SF1">
    <property type="entry name" value="CXC1-LIKE CYSTEINE CLUSTER ASSOCIATED WITH KDZ TRANSPOSASES DOMAIN-CONTAINING PROTEIN"/>
    <property type="match status" value="1"/>
</dbReference>
<dbReference type="AlphaFoldDB" id="A0A397U7V8"/>
<dbReference type="PROSITE" id="PS50879">
    <property type="entry name" value="RNASE_H_1"/>
    <property type="match status" value="1"/>
</dbReference>
<gene>
    <name evidence="3" type="ORF">C2G38_2225781</name>
</gene>
<evidence type="ECO:0000259" key="2">
    <source>
        <dbReference type="PROSITE" id="PS50879"/>
    </source>
</evidence>
<name>A0A397U7V8_9GLOM</name>
<dbReference type="InterPro" id="IPR002156">
    <property type="entry name" value="RNaseH_domain"/>
</dbReference>
<evidence type="ECO:0000313" key="3">
    <source>
        <dbReference type="EMBL" id="RIB03206.1"/>
    </source>
</evidence>
<dbReference type="InterPro" id="IPR036397">
    <property type="entry name" value="RNaseH_sf"/>
</dbReference>
<reference evidence="3 4" key="1">
    <citation type="submission" date="2018-06" db="EMBL/GenBank/DDBJ databases">
        <title>Comparative genomics reveals the genomic features of Rhizophagus irregularis, R. cerebriforme, R. diaphanum and Gigaspora rosea, and their symbiotic lifestyle signature.</title>
        <authorList>
            <person name="Morin E."/>
            <person name="San Clemente H."/>
            <person name="Chen E.C.H."/>
            <person name="De La Providencia I."/>
            <person name="Hainaut M."/>
            <person name="Kuo A."/>
            <person name="Kohler A."/>
            <person name="Murat C."/>
            <person name="Tang N."/>
            <person name="Roy S."/>
            <person name="Loubradou J."/>
            <person name="Henrissat B."/>
            <person name="Grigoriev I.V."/>
            <person name="Corradi N."/>
            <person name="Roux C."/>
            <person name="Martin F.M."/>
        </authorList>
    </citation>
    <scope>NUCLEOTIDE SEQUENCE [LARGE SCALE GENOMIC DNA]</scope>
    <source>
        <strain evidence="3 4">DAOM 194757</strain>
    </source>
</reference>
<organism evidence="3 4">
    <name type="scientific">Gigaspora rosea</name>
    <dbReference type="NCBI Taxonomy" id="44941"/>
    <lineage>
        <taxon>Eukaryota</taxon>
        <taxon>Fungi</taxon>
        <taxon>Fungi incertae sedis</taxon>
        <taxon>Mucoromycota</taxon>
        <taxon>Glomeromycotina</taxon>
        <taxon>Glomeromycetes</taxon>
        <taxon>Diversisporales</taxon>
        <taxon>Gigasporaceae</taxon>
        <taxon>Gigaspora</taxon>
    </lineage>
</organism>
<evidence type="ECO:0000313" key="4">
    <source>
        <dbReference type="Proteomes" id="UP000266673"/>
    </source>
</evidence>
<feature type="region of interest" description="Disordered" evidence="1">
    <location>
        <begin position="470"/>
        <end position="502"/>
    </location>
</feature>
<comment type="caution">
    <text evidence="3">The sequence shown here is derived from an EMBL/GenBank/DDBJ whole genome shotgun (WGS) entry which is preliminary data.</text>
</comment>
<feature type="domain" description="RNase H type-1" evidence="2">
    <location>
        <begin position="113"/>
        <end position="256"/>
    </location>
</feature>
<feature type="compositionally biased region" description="Basic and acidic residues" evidence="1">
    <location>
        <begin position="470"/>
        <end position="485"/>
    </location>
</feature>
<sequence length="767" mass="88658">MLYSNTIHKLISTPLITISPCSNCSLNTKIIQNKCTILIPTSHATKFFGRLNSDKTINLNANFLDLIYSIALRNPIHILPPPILNISTIQFPHIFEPSQAYDTLQSFTHYNNSFSELIFYTDGSVINLGNPQCSMGIGWIQIANQNIIHSFQAQTKFWPCSFKTELLAILAAISTAPRNCTIQIYTDSQSVISKFQSLINTIPLPNFLNIPYWSIWNTLLNLIKSYNLNITLHKVNAHEDDNFNNKADQLARNHHIAPYLIFNPSNIYNPQYTPTSDNYPMELPIRRSIRTICRAHIIALVKLLLDELPSPHILHKRYPSYPNICHICQQASYALHWAKNLHSKILKLNSLQIHHFSYKPSLYSTLSGLIPLELINILQETAPYSKSAQSLTIQFLLYLNQQIYTKFWISYCISRLYYQQTISQNQPTDSESFISIIPIIDTNNNNSIINKSIQKIDYCTLEYNNKWREQAEKKRREDIKEKEEFSGDVTDEDNKTDEEKRLPKSTHYRKFGASGTLANSAKGTPKISNFFKTASTSMPSLWSSASPVVSAPLTKSDTEEVYSRFREGIERLREDLTKNKQTFAATDSFPTPQYSKHQKCKRLIDDEDIALQCRQWIHKESGVNECESKEYKKGMYFDGHEREDVVAYRRIFIDRIRTLERRMAIYKGEEMIKIPPVLNGGERELIFITHDECIFYSNNEKRRIWCGRLKLSSEEIRIYPDILKEAHCYIMPGVTVPEAFFNSDKKLHTSLRQFGIKQQEIIDSLLI</sequence>
<dbReference type="PANTHER" id="PTHR35871">
    <property type="entry name" value="EXPRESSED PROTEIN"/>
    <property type="match status" value="1"/>
</dbReference>